<evidence type="ECO:0008006" key="5">
    <source>
        <dbReference type="Google" id="ProtNLM"/>
    </source>
</evidence>
<keyword evidence="4" id="KW-1185">Reference proteome</keyword>
<protein>
    <recommendedName>
        <fullName evidence="5">MARVEL domain-containing protein</fullName>
    </recommendedName>
</protein>
<dbReference type="OrthoDB" id="3364107at2759"/>
<keyword evidence="2" id="KW-0472">Membrane</keyword>
<feature type="transmembrane region" description="Helical" evidence="2">
    <location>
        <begin position="12"/>
        <end position="30"/>
    </location>
</feature>
<gene>
    <name evidence="3" type="ORF">A0H81_00689</name>
</gene>
<feature type="transmembrane region" description="Helical" evidence="2">
    <location>
        <begin position="132"/>
        <end position="156"/>
    </location>
</feature>
<reference evidence="3 4" key="1">
    <citation type="submission" date="2016-03" db="EMBL/GenBank/DDBJ databases">
        <title>Whole genome sequencing of Grifola frondosa 9006-11.</title>
        <authorList>
            <person name="Min B."/>
            <person name="Park H."/>
            <person name="Kim J.-G."/>
            <person name="Cho H."/>
            <person name="Oh Y.-L."/>
            <person name="Kong W.-S."/>
            <person name="Choi I.-G."/>
        </authorList>
    </citation>
    <scope>NUCLEOTIDE SEQUENCE [LARGE SCALE GENOMIC DNA]</scope>
    <source>
        <strain evidence="3 4">9006-11</strain>
    </source>
</reference>
<dbReference type="Proteomes" id="UP000092993">
    <property type="component" value="Unassembled WGS sequence"/>
</dbReference>
<feature type="transmembrane region" description="Helical" evidence="2">
    <location>
        <begin position="73"/>
        <end position="95"/>
    </location>
</feature>
<dbReference type="EMBL" id="LUGG01000001">
    <property type="protein sequence ID" value="OBZ78967.1"/>
    <property type="molecule type" value="Genomic_DNA"/>
</dbReference>
<name>A0A1C7MQI4_GRIFR</name>
<organism evidence="3 4">
    <name type="scientific">Grifola frondosa</name>
    <name type="common">Maitake</name>
    <name type="synonym">Polyporus frondosus</name>
    <dbReference type="NCBI Taxonomy" id="5627"/>
    <lineage>
        <taxon>Eukaryota</taxon>
        <taxon>Fungi</taxon>
        <taxon>Dikarya</taxon>
        <taxon>Basidiomycota</taxon>
        <taxon>Agaricomycotina</taxon>
        <taxon>Agaricomycetes</taxon>
        <taxon>Polyporales</taxon>
        <taxon>Grifolaceae</taxon>
        <taxon>Grifola</taxon>
    </lineage>
</organism>
<evidence type="ECO:0000256" key="1">
    <source>
        <dbReference type="SAM" id="MobiDB-lite"/>
    </source>
</evidence>
<sequence length="223" mass="23794">MLGMHWLQLARLVTLSWTIFCAVIILGLSADVTSVGNNNFSGYFTYGALGIATALLALLTVPPMLVIDLLRTGAFTSMIAVELSWLGFLWIMFLATGGSAADSAANFWGSCSFWSTIGLSASANACRETSGIAAFGFLAWIVLLGYFVALLTMSIIHATRGHHVWTVSLKQANFDAFPDPPTTAPNMEDKAPENVVLQPQPSAYPPAGYLGQPTTPQPGHPQV</sequence>
<dbReference type="STRING" id="5627.A0A1C7MQI4"/>
<keyword evidence="2" id="KW-1133">Transmembrane helix</keyword>
<accession>A0A1C7MQI4</accession>
<evidence type="ECO:0000313" key="4">
    <source>
        <dbReference type="Proteomes" id="UP000092993"/>
    </source>
</evidence>
<proteinExistence type="predicted"/>
<evidence type="ECO:0000256" key="2">
    <source>
        <dbReference type="SAM" id="Phobius"/>
    </source>
</evidence>
<dbReference type="AlphaFoldDB" id="A0A1C7MQI4"/>
<evidence type="ECO:0000313" key="3">
    <source>
        <dbReference type="EMBL" id="OBZ78967.1"/>
    </source>
</evidence>
<feature type="transmembrane region" description="Helical" evidence="2">
    <location>
        <begin position="42"/>
        <end position="61"/>
    </location>
</feature>
<feature type="region of interest" description="Disordered" evidence="1">
    <location>
        <begin position="197"/>
        <end position="223"/>
    </location>
</feature>
<keyword evidence="2" id="KW-0812">Transmembrane</keyword>
<comment type="caution">
    <text evidence="3">The sequence shown here is derived from an EMBL/GenBank/DDBJ whole genome shotgun (WGS) entry which is preliminary data.</text>
</comment>
<dbReference type="OMA" id="SRGHYVW"/>